<feature type="binding site" evidence="2">
    <location>
        <position position="344"/>
    </location>
    <ligand>
        <name>Zn(2+)</name>
        <dbReference type="ChEBI" id="CHEBI:29105"/>
    </ligand>
</feature>
<dbReference type="EMBL" id="ALXI01000173">
    <property type="protein sequence ID" value="EKQ50560.1"/>
    <property type="molecule type" value="Genomic_DNA"/>
</dbReference>
<gene>
    <name evidence="1" type="ORF">A370_05564</name>
</gene>
<name>A0ACD6B9R6_9CLOT</name>
<accession>A0ACD6B9R6</accession>
<keyword evidence="2" id="KW-0002">3D-structure</keyword>
<evidence type="ECO:0007829" key="2">
    <source>
        <dbReference type="PDB" id="8BYK"/>
    </source>
</evidence>
<reference evidence="2" key="2">
    <citation type="journal article" date="2022" name="Front. Microbiol.">
        <title>The structure of MadC from &lt;i&gt;Clostridium maddingley&lt;/i&gt; reveals new insights into class I lanthipeptide cyclases.</title>
        <authorList>
            <person name="Knospe C.V."/>
            <person name="Kamel M."/>
            <person name="Spitz O."/>
            <person name="Hoeppner A."/>
            <person name="Galle S."/>
            <person name="Reiners J."/>
            <person name="Kedrov A."/>
            <person name="Smits S.H.J."/>
            <person name="Schmitt L."/>
        </authorList>
    </citation>
    <scope>X-RAY CRYSTALLOGRAPHY (1.70 ANGSTROMS) OF 1-438 IN COMPLEX WITH ZN(2+)</scope>
</reference>
<dbReference type="PDB" id="8BYK">
    <property type="method" value="X-ray"/>
    <property type="resolution" value="1.70 A"/>
    <property type="chains" value="A=1-438"/>
</dbReference>
<feature type="binding site" evidence="2">
    <location>
        <position position="298"/>
    </location>
    <ligand>
        <name>Zn(2+)</name>
        <dbReference type="ChEBI" id="CHEBI:29105"/>
    </ligand>
</feature>
<feature type="binding site" evidence="2">
    <location>
        <position position="345"/>
    </location>
    <ligand>
        <name>Zn(2+)</name>
        <dbReference type="ChEBI" id="CHEBI:29105"/>
    </ligand>
</feature>
<reference evidence="1" key="1">
    <citation type="journal article" date="2013" name="Genome Announc.">
        <title>Draft Genome Sequence of Clostridium sp. Maddingley, Isolated from Coal-Seam Gas Formation Water.</title>
        <authorList>
            <person name="Rosewarne C.P."/>
            <person name="Greenfield P."/>
            <person name="Li D."/>
            <person name="Tran-Dinh N."/>
            <person name="Bradbury M.I."/>
            <person name="Midgley D.J."/>
            <person name="Hendry P."/>
        </authorList>
    </citation>
    <scope>NUCLEOTIDE SEQUENCE</scope>
</reference>
<feature type="binding site" evidence="2">
    <location>
        <position status="unknown"/>
    </location>
    <ligand>
        <name>Zn(2+)</name>
        <dbReference type="ChEBI" id="CHEBI:29105"/>
    </ligand>
</feature>
<keyword evidence="2" id="KW-0862">Zinc</keyword>
<organism evidence="1">
    <name type="scientific">Clostridium sp. Maddingley MBC34-26</name>
    <dbReference type="NCBI Taxonomy" id="1196322"/>
    <lineage>
        <taxon>Bacteria</taxon>
        <taxon>Bacillati</taxon>
        <taxon>Bacillota</taxon>
        <taxon>Clostridia</taxon>
        <taxon>Eubacteriales</taxon>
        <taxon>Clostridiaceae</taxon>
        <taxon>Clostridium</taxon>
    </lineage>
</organism>
<evidence type="ECO:0000313" key="1">
    <source>
        <dbReference type="EMBL" id="EKQ50560.1"/>
    </source>
</evidence>
<sequence length="438" mass="49714">MRNRSVRNIVWDIGEKLSDYEKVKEIVNNEKNYINFEGNFLNPFNELSLSHGIPALCVLYGELNEQYPEQGWDVIGHEYMKRMGEYIEEKGITSLSMFSGVSGIGLSAVCLSNNRSRYGNFISSMNSFIEENIPGFIEILRNKESLNMSDYDVIEGVCGIANYCMLFPNNEEMKQALRLIVGYIIELCKDKTINGLVLPGWYISAENQFSKVDQKLWPEGCFNIGLSHGVPGMLLVLCNSTKCGIHLEDQDDSINKLVDFLIKFHISNDKENYWGSHISLEEYREGKVNSTNSRDAWCYGTPGAAYSVLIAGKYLNNMEYIDEAVNAMKGAINRLRDIYSPTFCHGFSGIAYISNRFYEVTKQQDFKKAAIDLTDKILELYDEKAPFGFYNMEKSEEGMDYLDYIGIIDGVTGIILTLLAIENGKKTPWDCAFSLQEV</sequence>
<accession>K6THC9</accession>
<keyword evidence="2" id="KW-0479">Metal-binding</keyword>
<proteinExistence type="evidence at protein level"/>
<protein>
    <submittedName>
        <fullName evidence="1">Lanthionine synthetase C-like protein</fullName>
    </submittedName>
</protein>
<comment type="caution">
    <text evidence="1">The sequence shown here is derived from an EMBL/GenBank/DDBJ whole genome shotgun (WGS) entry which is preliminary data.</text>
</comment>